<feature type="transmembrane region" description="Helical" evidence="9">
    <location>
        <begin position="216"/>
        <end position="242"/>
    </location>
</feature>
<keyword evidence="6 9" id="KW-0472">Membrane</keyword>
<evidence type="ECO:0000313" key="12">
    <source>
        <dbReference type="Proteomes" id="UP000235965"/>
    </source>
</evidence>
<dbReference type="InterPro" id="IPR002350">
    <property type="entry name" value="Kazal_dom"/>
</dbReference>
<dbReference type="PANTHER" id="PTHR11388:SF158">
    <property type="entry name" value="ORGANIC ANION TRANSPORTING POLYPEPTIDE 33EB"/>
    <property type="match status" value="1"/>
</dbReference>
<name>A0A2J7PEN1_9NEOP</name>
<accession>A0A2J7PEN1</accession>
<feature type="transmembrane region" description="Helical" evidence="9">
    <location>
        <begin position="617"/>
        <end position="638"/>
    </location>
</feature>
<evidence type="ECO:0000256" key="3">
    <source>
        <dbReference type="ARBA" id="ARBA00022475"/>
    </source>
</evidence>
<reference evidence="11 12" key="1">
    <citation type="submission" date="2017-12" db="EMBL/GenBank/DDBJ databases">
        <title>Hemimetabolous genomes reveal molecular basis of termite eusociality.</title>
        <authorList>
            <person name="Harrison M.C."/>
            <person name="Jongepier E."/>
            <person name="Robertson H.M."/>
            <person name="Arning N."/>
            <person name="Bitard-Feildel T."/>
            <person name="Chao H."/>
            <person name="Childers C.P."/>
            <person name="Dinh H."/>
            <person name="Doddapaneni H."/>
            <person name="Dugan S."/>
            <person name="Gowin J."/>
            <person name="Greiner C."/>
            <person name="Han Y."/>
            <person name="Hu H."/>
            <person name="Hughes D.S.T."/>
            <person name="Huylmans A.-K."/>
            <person name="Kemena C."/>
            <person name="Kremer L.P.M."/>
            <person name="Lee S.L."/>
            <person name="Lopez-Ezquerra A."/>
            <person name="Mallet L."/>
            <person name="Monroy-Kuhn J.M."/>
            <person name="Moser A."/>
            <person name="Murali S.C."/>
            <person name="Muzny D.M."/>
            <person name="Otani S."/>
            <person name="Piulachs M.-D."/>
            <person name="Poelchau M."/>
            <person name="Qu J."/>
            <person name="Schaub F."/>
            <person name="Wada-Katsumata A."/>
            <person name="Worley K.C."/>
            <person name="Xie Q."/>
            <person name="Ylla G."/>
            <person name="Poulsen M."/>
            <person name="Gibbs R.A."/>
            <person name="Schal C."/>
            <person name="Richards S."/>
            <person name="Belles X."/>
            <person name="Korb J."/>
            <person name="Bornberg-Bauer E."/>
        </authorList>
    </citation>
    <scope>NUCLEOTIDE SEQUENCE [LARGE SCALE GENOMIC DNA]</scope>
    <source>
        <tissue evidence="11">Whole body</tissue>
    </source>
</reference>
<dbReference type="EMBL" id="NEVH01026092">
    <property type="protein sequence ID" value="PNF14779.1"/>
    <property type="molecule type" value="Genomic_DNA"/>
</dbReference>
<feature type="transmembrane region" description="Helical" evidence="9">
    <location>
        <begin position="567"/>
        <end position="588"/>
    </location>
</feature>
<keyword evidence="7" id="KW-1015">Disulfide bond</keyword>
<evidence type="ECO:0000256" key="7">
    <source>
        <dbReference type="ARBA" id="ARBA00023157"/>
    </source>
</evidence>
<protein>
    <recommendedName>
        <fullName evidence="10">Kazal-like domain-containing protein</fullName>
    </recommendedName>
</protein>
<organism evidence="11 12">
    <name type="scientific">Cryptotermes secundus</name>
    <dbReference type="NCBI Taxonomy" id="105785"/>
    <lineage>
        <taxon>Eukaryota</taxon>
        <taxon>Metazoa</taxon>
        <taxon>Ecdysozoa</taxon>
        <taxon>Arthropoda</taxon>
        <taxon>Hexapoda</taxon>
        <taxon>Insecta</taxon>
        <taxon>Pterygota</taxon>
        <taxon>Neoptera</taxon>
        <taxon>Polyneoptera</taxon>
        <taxon>Dictyoptera</taxon>
        <taxon>Blattodea</taxon>
        <taxon>Blattoidea</taxon>
        <taxon>Termitoidae</taxon>
        <taxon>Kalotermitidae</taxon>
        <taxon>Cryptotermitinae</taxon>
        <taxon>Cryptotermes</taxon>
    </lineage>
</organism>
<comment type="subcellular location">
    <subcellularLocation>
        <location evidence="1">Cell membrane</location>
        <topology evidence="1">Multi-pass membrane protein</topology>
    </subcellularLocation>
</comment>
<evidence type="ECO:0000256" key="5">
    <source>
        <dbReference type="ARBA" id="ARBA00022989"/>
    </source>
</evidence>
<dbReference type="GO" id="GO:0015347">
    <property type="term" value="F:sodium-independent organic anion transmembrane transporter activity"/>
    <property type="evidence" value="ECO:0007669"/>
    <property type="project" value="TreeGrafter"/>
</dbReference>
<feature type="transmembrane region" description="Helical" evidence="9">
    <location>
        <begin position="531"/>
        <end position="555"/>
    </location>
</feature>
<dbReference type="InParanoid" id="A0A2J7PEN1"/>
<feature type="transmembrane region" description="Helical" evidence="9">
    <location>
        <begin position="382"/>
        <end position="403"/>
    </location>
</feature>
<dbReference type="FunCoup" id="A0A2J7PEN1">
    <property type="interactions" value="34"/>
</dbReference>
<gene>
    <name evidence="11" type="ORF">B7P43_G07611</name>
</gene>
<dbReference type="PROSITE" id="PS51465">
    <property type="entry name" value="KAZAL_2"/>
    <property type="match status" value="1"/>
</dbReference>
<comment type="similarity">
    <text evidence="2">Belongs to the organo anion transporter (TC 2.A.60) family.</text>
</comment>
<dbReference type="PANTHER" id="PTHR11388">
    <property type="entry name" value="ORGANIC ANION TRANSPORTER"/>
    <property type="match status" value="1"/>
</dbReference>
<dbReference type="GO" id="GO:0043252">
    <property type="term" value="P:sodium-independent organic anion transport"/>
    <property type="evidence" value="ECO:0007669"/>
    <property type="project" value="TreeGrafter"/>
</dbReference>
<evidence type="ECO:0000313" key="11">
    <source>
        <dbReference type="EMBL" id="PNF14779.1"/>
    </source>
</evidence>
<feature type="domain" description="Kazal-like" evidence="10">
    <location>
        <begin position="449"/>
        <end position="506"/>
    </location>
</feature>
<feature type="transmembrane region" description="Helical" evidence="9">
    <location>
        <begin position="262"/>
        <end position="282"/>
    </location>
</feature>
<evidence type="ECO:0000259" key="10">
    <source>
        <dbReference type="PROSITE" id="PS51465"/>
    </source>
</evidence>
<dbReference type="InterPro" id="IPR036259">
    <property type="entry name" value="MFS_trans_sf"/>
</dbReference>
<keyword evidence="12" id="KW-1185">Reference proteome</keyword>
<evidence type="ECO:0000256" key="8">
    <source>
        <dbReference type="SAM" id="MobiDB-lite"/>
    </source>
</evidence>
<dbReference type="CDD" id="cd17336">
    <property type="entry name" value="MFS_SLCO_OATP"/>
    <property type="match status" value="1"/>
</dbReference>
<dbReference type="InterPro" id="IPR004156">
    <property type="entry name" value="OATP"/>
</dbReference>
<evidence type="ECO:0000256" key="9">
    <source>
        <dbReference type="SAM" id="Phobius"/>
    </source>
</evidence>
<feature type="transmembrane region" description="Helical" evidence="9">
    <location>
        <begin position="174"/>
        <end position="204"/>
    </location>
</feature>
<dbReference type="Pfam" id="PF03137">
    <property type="entry name" value="OATP"/>
    <property type="match status" value="1"/>
</dbReference>
<evidence type="ECO:0000256" key="2">
    <source>
        <dbReference type="ARBA" id="ARBA00009657"/>
    </source>
</evidence>
<keyword evidence="3" id="KW-1003">Cell membrane</keyword>
<evidence type="ECO:0000256" key="1">
    <source>
        <dbReference type="ARBA" id="ARBA00004651"/>
    </source>
</evidence>
<feature type="region of interest" description="Disordered" evidence="8">
    <location>
        <begin position="658"/>
        <end position="692"/>
    </location>
</feature>
<dbReference type="GO" id="GO:0016323">
    <property type="term" value="C:basolateral plasma membrane"/>
    <property type="evidence" value="ECO:0007669"/>
    <property type="project" value="TreeGrafter"/>
</dbReference>
<dbReference type="Gene3D" id="1.20.1250.20">
    <property type="entry name" value="MFS general substrate transporter like domains"/>
    <property type="match status" value="1"/>
</dbReference>
<dbReference type="SUPFAM" id="SSF103473">
    <property type="entry name" value="MFS general substrate transporter"/>
    <property type="match status" value="1"/>
</dbReference>
<feature type="transmembrane region" description="Helical" evidence="9">
    <location>
        <begin position="119"/>
        <end position="141"/>
    </location>
</feature>
<feature type="transmembrane region" description="Helical" evidence="9">
    <location>
        <begin position="332"/>
        <end position="353"/>
    </location>
</feature>
<keyword evidence="5 9" id="KW-1133">Transmembrane helix</keyword>
<feature type="transmembrane region" description="Helical" evidence="9">
    <location>
        <begin position="53"/>
        <end position="74"/>
    </location>
</feature>
<dbReference type="OrthoDB" id="5062115at2759"/>
<evidence type="ECO:0000256" key="4">
    <source>
        <dbReference type="ARBA" id="ARBA00022692"/>
    </source>
</evidence>
<dbReference type="AlphaFoldDB" id="A0A2J7PEN1"/>
<dbReference type="Proteomes" id="UP000235965">
    <property type="component" value="Unassembled WGS sequence"/>
</dbReference>
<sequence>MIGPEALMHGTEVLDKDFRAPVRLQAKELHCGLGMNGFYCKPAWLQKYATHRVFVAVLAAFGFLQGAAMGYFIATTNAVASSFGFSHDLVSWIMVSNEIAQGVLGLAISFWGGKGNRPGWIATCATFQALTCFLLLLPHLAHGTSPASTKSGESSGEHLCLSNVTVPERQSHDAYHFTLVLMFLLQLGAGLGGISVLSHGMVYVDDNVEKRDSAALIGEVIALRHLGPYMGLLLAWRCLSIYSGPLDVEPKQTSSEWVGAWWLGWPILSTLIFLVAILISMFPTQLPSQAVKEMAASIVDLARGVRIQEPTDPKESSTGFLWSLRRLLTNRIIVLNTLATVCLQTAMSNYLALEDKYLESKFYIPKPSEAAGGFQDPWTSRLIISLLKPPLVALHILVSGLAISKIKMRAGRLTGLHTFIALSTAIFMFSRIFADCHSLHIEGESEGRLQLLQTCNRQCGCADSPDFSPVCSQEGSFLFYSSCHAGCKRVQYLDDVKLFANCSCVQDALGNEKLHQAKGGPCNDPDCNFSWILNQCFTVLTAAMVGTRLVGNAILTFRSVQPKDKSLAVGLELTLVGLVAYIPGNLLYRLMADSSCMYRGVSGTEECKLHDAEKLGLYINVTSGCLMFVCALLSGAVWHFARDLDLYSDEDDGLEMADFPRRRDPKISSRHATPAVKRRKEDPVMSGEDGVTLRREVEQMRQPEEQEFRFNLMDLSDHMEDSMETSSPNRPLSLY</sequence>
<proteinExistence type="inferred from homology"/>
<feature type="transmembrane region" description="Helical" evidence="9">
    <location>
        <begin position="89"/>
        <end position="112"/>
    </location>
</feature>
<feature type="compositionally biased region" description="Basic and acidic residues" evidence="8">
    <location>
        <begin position="658"/>
        <end position="667"/>
    </location>
</feature>
<keyword evidence="4 9" id="KW-0812">Transmembrane</keyword>
<evidence type="ECO:0000256" key="6">
    <source>
        <dbReference type="ARBA" id="ARBA00023136"/>
    </source>
</evidence>
<comment type="caution">
    <text evidence="11">The sequence shown here is derived from an EMBL/GenBank/DDBJ whole genome shotgun (WGS) entry which is preliminary data.</text>
</comment>